<dbReference type="GO" id="GO:0006357">
    <property type="term" value="P:regulation of transcription by RNA polymerase II"/>
    <property type="evidence" value="ECO:0007669"/>
    <property type="project" value="TreeGrafter"/>
</dbReference>
<feature type="compositionally biased region" description="Pro residues" evidence="1">
    <location>
        <begin position="1"/>
        <end position="21"/>
    </location>
</feature>
<reference evidence="4" key="3">
    <citation type="submission" date="2010-09" db="EMBL/GenBank/DDBJ databases">
        <title>Annotation of Gaeumannomyces graminis var. tritici R3-111a-1.</title>
        <authorList>
            <consortium name="The Broad Institute Genome Sequencing Platform"/>
            <person name="Ma L.-J."/>
            <person name="Dead R."/>
            <person name="Young S.K."/>
            <person name="Zeng Q."/>
            <person name="Gargeya S."/>
            <person name="Fitzgerald M."/>
            <person name="Haas B."/>
            <person name="Abouelleil A."/>
            <person name="Alvarado L."/>
            <person name="Arachchi H.M."/>
            <person name="Berlin A."/>
            <person name="Brown A."/>
            <person name="Chapman S.B."/>
            <person name="Chen Z."/>
            <person name="Dunbar C."/>
            <person name="Freedman E."/>
            <person name="Gearin G."/>
            <person name="Gellesch M."/>
            <person name="Goldberg J."/>
            <person name="Griggs A."/>
            <person name="Gujja S."/>
            <person name="Heiman D."/>
            <person name="Howarth C."/>
            <person name="Larson L."/>
            <person name="Lui A."/>
            <person name="MacDonald P.J.P."/>
            <person name="Mehta T."/>
            <person name="Montmayeur A."/>
            <person name="Murphy C."/>
            <person name="Neiman D."/>
            <person name="Pearson M."/>
            <person name="Priest M."/>
            <person name="Roberts A."/>
            <person name="Saif S."/>
            <person name="Shea T."/>
            <person name="Shenoy N."/>
            <person name="Sisk P."/>
            <person name="Stolte C."/>
            <person name="Sykes S."/>
            <person name="Yandava C."/>
            <person name="Wortman J."/>
            <person name="Nusbaum C."/>
            <person name="Birren B."/>
        </authorList>
    </citation>
    <scope>NUCLEOTIDE SEQUENCE</scope>
    <source>
        <strain evidence="4">R3-111a-1</strain>
    </source>
</reference>
<organism evidence="4">
    <name type="scientific">Gaeumannomyces tritici (strain R3-111a-1)</name>
    <name type="common">Wheat and barley take-all root rot fungus</name>
    <name type="synonym">Gaeumannomyces graminis var. tritici</name>
    <dbReference type="NCBI Taxonomy" id="644352"/>
    <lineage>
        <taxon>Eukaryota</taxon>
        <taxon>Fungi</taxon>
        <taxon>Dikarya</taxon>
        <taxon>Ascomycota</taxon>
        <taxon>Pezizomycotina</taxon>
        <taxon>Sordariomycetes</taxon>
        <taxon>Sordariomycetidae</taxon>
        <taxon>Magnaporthales</taxon>
        <taxon>Magnaporthaceae</taxon>
        <taxon>Gaeumannomyces</taxon>
    </lineage>
</organism>
<dbReference type="Pfam" id="PF02541">
    <property type="entry name" value="Ppx-GppA"/>
    <property type="match status" value="1"/>
</dbReference>
<dbReference type="InterPro" id="IPR057512">
    <property type="entry name" value="RTG2_C"/>
</dbReference>
<feature type="domain" description="RTG2 C-terminal" evidence="3">
    <location>
        <begin position="449"/>
        <end position="558"/>
    </location>
</feature>
<dbReference type="AlphaFoldDB" id="J3P9C0"/>
<dbReference type="Gene3D" id="3.30.420.150">
    <property type="entry name" value="Exopolyphosphatase. Domain 2"/>
    <property type="match status" value="1"/>
</dbReference>
<sequence>MADLPPAPGIPTPAPAPPPSEPGSAADVITLENLALKLAKWDPATPSHLYALVDMGSNGIRFSVSDLTPSRARLLPCLYQERAPISLLDALLEGDPSTASHGGANKPKVQDKFPEATILAVARTLARFRTIAIDGYRVPPGNLLVFATEAMRRASNAADMLKAIADAAPGTAVHILEPKVETLLGAMGARSSFVNVRGLFVDLGGGSLQISYLNSDPDQASSAAGAAAVGPADAGASSYGVAAARAGQSMPFGAARMTHIIEHESSHVLDVEVSGLHSKLAAALEHLRRVHPALAADLADDGPGVGLYLYGGGLRGYGSMLMFNDEIEPYPLAGIGSYTVSGSYFSEVKKMRKVNKKHKDKIPGMSGRRRQQFPAIATVAEALVAVVPNIRWATFCSGGNREGALMMVLPESLRESNPLQLLSRQNGKGAGSNPESPLSAGFFGLATGPVAEALTATLIEALPESLADGPGCANVFSLGLGAIFMESLWSGASGSSGDDDESASSALHQTLGRDPGAPGLGHLERAVLAVTLVSRWGGSVCATDKPLLEKLRAVVSSTQIRPGRADGSDGQRKGSGSASASLFWADYIGAAAAVVAKVTATYPRDLATGGLTGIKFRATSETKLGKEHISLAIGVAVPEVLAFDLADLTAPFKKLGKKEGRKVTAVAQFQVIPLRM</sequence>
<dbReference type="HOGENOM" id="CLU_033165_0_0_1"/>
<dbReference type="InterPro" id="IPR043129">
    <property type="entry name" value="ATPase_NBD"/>
</dbReference>
<reference evidence="5" key="5">
    <citation type="submission" date="2018-04" db="UniProtKB">
        <authorList>
            <consortium name="EnsemblFungi"/>
        </authorList>
    </citation>
    <scope>IDENTIFICATION</scope>
    <source>
        <strain evidence="5">R3-111a-1</strain>
    </source>
</reference>
<feature type="region of interest" description="Disordered" evidence="1">
    <location>
        <begin position="494"/>
        <end position="518"/>
    </location>
</feature>
<dbReference type="eggNOG" id="ENOG502QRXN">
    <property type="taxonomic scope" value="Eukaryota"/>
</dbReference>
<dbReference type="Gene3D" id="3.30.420.40">
    <property type="match status" value="1"/>
</dbReference>
<accession>J3P9C0</accession>
<evidence type="ECO:0000313" key="4">
    <source>
        <dbReference type="EMBL" id="EJT73256.1"/>
    </source>
</evidence>
<dbReference type="FunCoup" id="J3P9C0">
    <property type="interactions" value="242"/>
</dbReference>
<reference evidence="4" key="2">
    <citation type="submission" date="2010-07" db="EMBL/GenBank/DDBJ databases">
        <authorList>
            <consortium name="The Broad Institute Genome Sequencing Platform"/>
            <consortium name="Broad Institute Genome Sequencing Center for Infectious Disease"/>
            <person name="Ma L.-J."/>
            <person name="Dead R."/>
            <person name="Young S."/>
            <person name="Zeng Q."/>
            <person name="Koehrsen M."/>
            <person name="Alvarado L."/>
            <person name="Berlin A."/>
            <person name="Chapman S.B."/>
            <person name="Chen Z."/>
            <person name="Freedman E."/>
            <person name="Gellesch M."/>
            <person name="Goldberg J."/>
            <person name="Griggs A."/>
            <person name="Gujja S."/>
            <person name="Heilman E.R."/>
            <person name="Heiman D."/>
            <person name="Hepburn T."/>
            <person name="Howarth C."/>
            <person name="Jen D."/>
            <person name="Larson L."/>
            <person name="Mehta T."/>
            <person name="Neiman D."/>
            <person name="Pearson M."/>
            <person name="Roberts A."/>
            <person name="Saif S."/>
            <person name="Shea T."/>
            <person name="Shenoy N."/>
            <person name="Sisk P."/>
            <person name="Stolte C."/>
            <person name="Sykes S."/>
            <person name="Walk T."/>
            <person name="White J."/>
            <person name="Yandava C."/>
            <person name="Haas B."/>
            <person name="Nusbaum C."/>
            <person name="Birren B."/>
        </authorList>
    </citation>
    <scope>NUCLEOTIDE SEQUENCE</scope>
    <source>
        <strain evidence="4">R3-111a-1</strain>
    </source>
</reference>
<evidence type="ECO:0000259" key="3">
    <source>
        <dbReference type="Pfam" id="PF23566"/>
    </source>
</evidence>
<evidence type="ECO:0000313" key="5">
    <source>
        <dbReference type="EnsemblFungi" id="EJT73256"/>
    </source>
</evidence>
<dbReference type="OrthoDB" id="2014654at2759"/>
<dbReference type="SUPFAM" id="SSF53067">
    <property type="entry name" value="Actin-like ATPase domain"/>
    <property type="match status" value="2"/>
</dbReference>
<gene>
    <name evidence="5" type="primary">20350561</name>
    <name evidence="4" type="ORF">GGTG_10103</name>
</gene>
<dbReference type="VEuPathDB" id="FungiDB:GGTG_10103"/>
<dbReference type="FunFam" id="3.30.420.40:FF:000191">
    <property type="entry name" value="Retrograde regulation protein 2"/>
    <property type="match status" value="1"/>
</dbReference>
<feature type="region of interest" description="Disordered" evidence="1">
    <location>
        <begin position="1"/>
        <end position="25"/>
    </location>
</feature>
<evidence type="ECO:0000259" key="2">
    <source>
        <dbReference type="Pfam" id="PF02541"/>
    </source>
</evidence>
<reference evidence="5" key="4">
    <citation type="journal article" date="2015" name="G3 (Bethesda)">
        <title>Genome sequences of three phytopathogenic species of the Magnaporthaceae family of fungi.</title>
        <authorList>
            <person name="Okagaki L.H."/>
            <person name="Nunes C.C."/>
            <person name="Sailsbery J."/>
            <person name="Clay B."/>
            <person name="Brown D."/>
            <person name="John T."/>
            <person name="Oh Y."/>
            <person name="Young N."/>
            <person name="Fitzgerald M."/>
            <person name="Haas B.J."/>
            <person name="Zeng Q."/>
            <person name="Young S."/>
            <person name="Adiconis X."/>
            <person name="Fan L."/>
            <person name="Levin J.Z."/>
            <person name="Mitchell T.K."/>
            <person name="Okubara P.A."/>
            <person name="Farman M.L."/>
            <person name="Kohn L.M."/>
            <person name="Birren B."/>
            <person name="Ma L.-J."/>
            <person name="Dean R.A."/>
        </authorList>
    </citation>
    <scope>NUCLEOTIDE SEQUENCE</scope>
    <source>
        <strain evidence="5">R3-111a-1</strain>
    </source>
</reference>
<dbReference type="GeneID" id="20350561"/>
<dbReference type="InterPro" id="IPR003695">
    <property type="entry name" value="Ppx_GppA_N"/>
</dbReference>
<dbReference type="EnsemblFungi" id="EJT73256">
    <property type="protein sequence ID" value="EJT73256"/>
    <property type="gene ID" value="GGTG_10103"/>
</dbReference>
<feature type="domain" description="Ppx/GppA phosphatase N-terminal" evidence="2">
    <location>
        <begin position="112"/>
        <end position="222"/>
    </location>
</feature>
<evidence type="ECO:0000256" key="1">
    <source>
        <dbReference type="SAM" id="MobiDB-lite"/>
    </source>
</evidence>
<dbReference type="RefSeq" id="XP_009226230.1">
    <property type="nucleotide sequence ID" value="XM_009227966.1"/>
</dbReference>
<dbReference type="Pfam" id="PF23566">
    <property type="entry name" value="RTG2_C"/>
    <property type="match status" value="1"/>
</dbReference>
<dbReference type="PANTHER" id="PTHR30005">
    <property type="entry name" value="EXOPOLYPHOSPHATASE"/>
    <property type="match status" value="1"/>
</dbReference>
<protein>
    <submittedName>
        <fullName evidence="4">Retrograde regulation protein 2</fullName>
    </submittedName>
</protein>
<keyword evidence="6" id="KW-1185">Reference proteome</keyword>
<evidence type="ECO:0000313" key="6">
    <source>
        <dbReference type="Proteomes" id="UP000006039"/>
    </source>
</evidence>
<dbReference type="PANTHER" id="PTHR30005:SF0">
    <property type="entry name" value="RETROGRADE REGULATION PROTEIN 2"/>
    <property type="match status" value="1"/>
</dbReference>
<reference evidence="6" key="1">
    <citation type="submission" date="2010-07" db="EMBL/GenBank/DDBJ databases">
        <title>The genome sequence of Gaeumannomyces graminis var. tritici strain R3-111a-1.</title>
        <authorList>
            <consortium name="The Broad Institute Genome Sequencing Platform"/>
            <person name="Ma L.-J."/>
            <person name="Dead R."/>
            <person name="Young S."/>
            <person name="Zeng Q."/>
            <person name="Koehrsen M."/>
            <person name="Alvarado L."/>
            <person name="Berlin A."/>
            <person name="Chapman S.B."/>
            <person name="Chen Z."/>
            <person name="Freedman E."/>
            <person name="Gellesch M."/>
            <person name="Goldberg J."/>
            <person name="Griggs A."/>
            <person name="Gujja S."/>
            <person name="Heilman E.R."/>
            <person name="Heiman D."/>
            <person name="Hepburn T."/>
            <person name="Howarth C."/>
            <person name="Jen D."/>
            <person name="Larson L."/>
            <person name="Mehta T."/>
            <person name="Neiman D."/>
            <person name="Pearson M."/>
            <person name="Roberts A."/>
            <person name="Saif S."/>
            <person name="Shea T."/>
            <person name="Shenoy N."/>
            <person name="Sisk P."/>
            <person name="Stolte C."/>
            <person name="Sykes S."/>
            <person name="Walk T."/>
            <person name="White J."/>
            <person name="Yandava C."/>
            <person name="Haas B."/>
            <person name="Nusbaum C."/>
            <person name="Birren B."/>
        </authorList>
    </citation>
    <scope>NUCLEOTIDE SEQUENCE [LARGE SCALE GENOMIC DNA]</scope>
    <source>
        <strain evidence="6">R3-111a-1</strain>
    </source>
</reference>
<dbReference type="EMBL" id="GL385399">
    <property type="protein sequence ID" value="EJT73256.1"/>
    <property type="molecule type" value="Genomic_DNA"/>
</dbReference>
<dbReference type="InterPro" id="IPR050273">
    <property type="entry name" value="GppA/Ppx_hydrolase"/>
</dbReference>
<name>J3P9C0_GAET3</name>
<proteinExistence type="predicted"/>
<dbReference type="Proteomes" id="UP000006039">
    <property type="component" value="Unassembled WGS sequence"/>
</dbReference>